<keyword evidence="4" id="KW-0997">Cell inner membrane</keyword>
<keyword evidence="5 8" id="KW-0812">Transmembrane</keyword>
<dbReference type="EMBL" id="JBEPML010000004">
    <property type="protein sequence ID" value="MET3791376.1"/>
    <property type="molecule type" value="Genomic_DNA"/>
</dbReference>
<dbReference type="Pfam" id="PF00528">
    <property type="entry name" value="BPD_transp_1"/>
    <property type="match status" value="1"/>
</dbReference>
<dbReference type="Gene3D" id="1.10.3720.10">
    <property type="entry name" value="MetI-like"/>
    <property type="match status" value="1"/>
</dbReference>
<evidence type="ECO:0000256" key="3">
    <source>
        <dbReference type="ARBA" id="ARBA00022475"/>
    </source>
</evidence>
<feature type="transmembrane region" description="Helical" evidence="8">
    <location>
        <begin position="130"/>
        <end position="152"/>
    </location>
</feature>
<gene>
    <name evidence="10" type="ORF">ABID37_001584</name>
</gene>
<keyword evidence="11" id="KW-1185">Reference proteome</keyword>
<feature type="transmembrane region" description="Helical" evidence="8">
    <location>
        <begin position="96"/>
        <end position="118"/>
    </location>
</feature>
<accession>A0ABV2MX85</accession>
<keyword evidence="6 8" id="KW-1133">Transmembrane helix</keyword>
<evidence type="ECO:0000256" key="4">
    <source>
        <dbReference type="ARBA" id="ARBA00022519"/>
    </source>
</evidence>
<comment type="subcellular location">
    <subcellularLocation>
        <location evidence="1">Cell inner membrane</location>
        <topology evidence="1">Multi-pass membrane protein</topology>
    </subcellularLocation>
    <subcellularLocation>
        <location evidence="8">Cell membrane</location>
        <topology evidence="8">Multi-pass membrane protein</topology>
    </subcellularLocation>
</comment>
<dbReference type="Proteomes" id="UP001549076">
    <property type="component" value="Unassembled WGS sequence"/>
</dbReference>
<evidence type="ECO:0000259" key="9">
    <source>
        <dbReference type="PROSITE" id="PS50928"/>
    </source>
</evidence>
<feature type="transmembrane region" description="Helical" evidence="8">
    <location>
        <begin position="173"/>
        <end position="195"/>
    </location>
</feature>
<feature type="transmembrane region" description="Helical" evidence="8">
    <location>
        <begin position="231"/>
        <end position="252"/>
    </location>
</feature>
<keyword evidence="7 8" id="KW-0472">Membrane</keyword>
<feature type="transmembrane region" description="Helical" evidence="8">
    <location>
        <begin position="60"/>
        <end position="84"/>
    </location>
</feature>
<feature type="transmembrane region" description="Helical" evidence="8">
    <location>
        <begin position="12"/>
        <end position="32"/>
    </location>
</feature>
<evidence type="ECO:0000313" key="10">
    <source>
        <dbReference type="EMBL" id="MET3791376.1"/>
    </source>
</evidence>
<evidence type="ECO:0000256" key="7">
    <source>
        <dbReference type="ARBA" id="ARBA00023136"/>
    </source>
</evidence>
<comment type="similarity">
    <text evidence="8">Belongs to the binding-protein-dependent transport system permease family.</text>
</comment>
<keyword evidence="3" id="KW-1003">Cell membrane</keyword>
<reference evidence="10 11" key="1">
    <citation type="submission" date="2024-06" db="EMBL/GenBank/DDBJ databases">
        <title>Genomic Encyclopedia of Type Strains, Phase IV (KMG-IV): sequencing the most valuable type-strain genomes for metagenomic binning, comparative biology and taxonomic classification.</title>
        <authorList>
            <person name="Goeker M."/>
        </authorList>
    </citation>
    <scope>NUCLEOTIDE SEQUENCE [LARGE SCALE GENOMIC DNA]</scope>
    <source>
        <strain evidence="10 11">DSM 27865</strain>
    </source>
</reference>
<evidence type="ECO:0000313" key="11">
    <source>
        <dbReference type="Proteomes" id="UP001549076"/>
    </source>
</evidence>
<dbReference type="SUPFAM" id="SSF161098">
    <property type="entry name" value="MetI-like"/>
    <property type="match status" value="1"/>
</dbReference>
<evidence type="ECO:0000256" key="2">
    <source>
        <dbReference type="ARBA" id="ARBA00022448"/>
    </source>
</evidence>
<evidence type="ECO:0000256" key="6">
    <source>
        <dbReference type="ARBA" id="ARBA00022989"/>
    </source>
</evidence>
<dbReference type="PANTHER" id="PTHR43357:SF4">
    <property type="entry name" value="INNER MEMBRANE ABC TRANSPORTER PERMEASE PROTEIN YDCV"/>
    <property type="match status" value="1"/>
</dbReference>
<organism evidence="10 11">
    <name type="scientific">Aquamicrobium terrae</name>
    <dbReference type="NCBI Taxonomy" id="1324945"/>
    <lineage>
        <taxon>Bacteria</taxon>
        <taxon>Pseudomonadati</taxon>
        <taxon>Pseudomonadota</taxon>
        <taxon>Alphaproteobacteria</taxon>
        <taxon>Hyphomicrobiales</taxon>
        <taxon>Phyllobacteriaceae</taxon>
        <taxon>Aquamicrobium</taxon>
    </lineage>
</organism>
<dbReference type="InterPro" id="IPR035906">
    <property type="entry name" value="MetI-like_sf"/>
</dbReference>
<dbReference type="PROSITE" id="PS50928">
    <property type="entry name" value="ABC_TM1"/>
    <property type="match status" value="1"/>
</dbReference>
<sequence length="262" mass="27785">MRADTIVKGIAGVLCAALVAPIVIVVILSFSGDRFLSFPPSSVSLQWYAKFFGDDGWRSALFASLTIAGATCAISTVLGFLGAYAFVRGRIPAKQLMLSFVLLPLIVPHIITAIALYFASVPLGLVGVRLWIAVGHSVVAVPIVVLILMSALQGVDINLERAALSLGADRLTVFRRIVLPLVLPALMSSALFSFLASFDELVIALFLSGVASETLPVRIWNSLRMEVEPTIAAVSAFLIGITVLVLLADAAVKRLVARRSAG</sequence>
<evidence type="ECO:0000256" key="8">
    <source>
        <dbReference type="RuleBase" id="RU363032"/>
    </source>
</evidence>
<comment type="caution">
    <text evidence="10">The sequence shown here is derived from an EMBL/GenBank/DDBJ whole genome shotgun (WGS) entry which is preliminary data.</text>
</comment>
<evidence type="ECO:0000256" key="5">
    <source>
        <dbReference type="ARBA" id="ARBA00022692"/>
    </source>
</evidence>
<proteinExistence type="inferred from homology"/>
<name>A0ABV2MX85_9HYPH</name>
<dbReference type="InterPro" id="IPR000515">
    <property type="entry name" value="MetI-like"/>
</dbReference>
<dbReference type="PANTHER" id="PTHR43357">
    <property type="entry name" value="INNER MEMBRANE ABC TRANSPORTER PERMEASE PROTEIN YDCV"/>
    <property type="match status" value="1"/>
</dbReference>
<feature type="domain" description="ABC transmembrane type-1" evidence="9">
    <location>
        <begin position="61"/>
        <end position="249"/>
    </location>
</feature>
<evidence type="ECO:0000256" key="1">
    <source>
        <dbReference type="ARBA" id="ARBA00004429"/>
    </source>
</evidence>
<dbReference type="RefSeq" id="WP_354193706.1">
    <property type="nucleotide sequence ID" value="NZ_JBEPML010000004.1"/>
</dbReference>
<protein>
    <submittedName>
        <fullName evidence="10">ABC-type spermidine/putrescine transport system permease subunit II</fullName>
    </submittedName>
</protein>
<keyword evidence="2 8" id="KW-0813">Transport</keyword>
<dbReference type="CDD" id="cd06261">
    <property type="entry name" value="TM_PBP2"/>
    <property type="match status" value="1"/>
</dbReference>